<keyword evidence="2" id="KW-0378">Hydrolase</keyword>
<dbReference type="PROSITE" id="PS51677">
    <property type="entry name" value="NODB"/>
    <property type="match status" value="1"/>
</dbReference>
<dbReference type="CDD" id="cd10954">
    <property type="entry name" value="CE4_CtAXE_like"/>
    <property type="match status" value="1"/>
</dbReference>
<comment type="caution">
    <text evidence="6">The sequence shown here is derived from an EMBL/GenBank/DDBJ whole genome shotgun (WGS) entry which is preliminary data.</text>
</comment>
<keyword evidence="7" id="KW-1185">Reference proteome</keyword>
<proteinExistence type="predicted"/>
<evidence type="ECO:0000313" key="6">
    <source>
        <dbReference type="EMBL" id="OTN77513.1"/>
    </source>
</evidence>
<dbReference type="InterPro" id="IPR011330">
    <property type="entry name" value="Glyco_hydro/deAcase_b/a-brl"/>
</dbReference>
<evidence type="ECO:0000259" key="5">
    <source>
        <dbReference type="PROSITE" id="PS51677"/>
    </source>
</evidence>
<feature type="chain" id="PRO_5013122774" evidence="4">
    <location>
        <begin position="22"/>
        <end position="278"/>
    </location>
</feature>
<dbReference type="GO" id="GO:0016810">
    <property type="term" value="F:hydrolase activity, acting on carbon-nitrogen (but not peptide) bonds"/>
    <property type="evidence" value="ECO:0007669"/>
    <property type="project" value="InterPro"/>
</dbReference>
<dbReference type="GO" id="GO:0005975">
    <property type="term" value="P:carbohydrate metabolic process"/>
    <property type="evidence" value="ECO:0007669"/>
    <property type="project" value="InterPro"/>
</dbReference>
<dbReference type="GO" id="GO:0016020">
    <property type="term" value="C:membrane"/>
    <property type="evidence" value="ECO:0007669"/>
    <property type="project" value="TreeGrafter"/>
</dbReference>
<evidence type="ECO:0000256" key="2">
    <source>
        <dbReference type="ARBA" id="ARBA00022801"/>
    </source>
</evidence>
<sequence length="278" mass="30753">MKKIGLLLLSFVALSILSSCASVKKSMVTGISTIGSSDMYRPDESSAVCEPTETTEATAESETATQETEEEAIPDNQKMIAFTFDDGPDPNNTLRLLEMLAKEDVPATFFLIGQNVEMYPNIVKAIAKAGHEIGNHSYNHRDLTTLSQEEMVNEITKTDQAIENITGKRPKYFRPPYGSVNQTVADAVNRPIIQWSVDSEDWQSKNTSLIIERVTASATEGAIVLLHDIHQTTVDAVPELIKQLKESGYTFVTLDTLLDTPVKNDTYYGRDDFRPVGN</sequence>
<evidence type="ECO:0000256" key="3">
    <source>
        <dbReference type="SAM" id="MobiDB-lite"/>
    </source>
</evidence>
<feature type="signal peptide" evidence="4">
    <location>
        <begin position="1"/>
        <end position="21"/>
    </location>
</feature>
<dbReference type="Gene3D" id="3.20.20.370">
    <property type="entry name" value="Glycoside hydrolase/deacetylase"/>
    <property type="match status" value="1"/>
</dbReference>
<dbReference type="Pfam" id="PF01522">
    <property type="entry name" value="Polysacc_deac_1"/>
    <property type="match status" value="1"/>
</dbReference>
<dbReference type="STRING" id="1834191.A5886_002613"/>
<keyword evidence="1" id="KW-0479">Metal-binding</keyword>
<evidence type="ECO:0000313" key="7">
    <source>
        <dbReference type="Proteomes" id="UP000195043"/>
    </source>
</evidence>
<feature type="domain" description="NodB homology" evidence="5">
    <location>
        <begin position="78"/>
        <end position="252"/>
    </location>
</feature>
<evidence type="ECO:0000256" key="1">
    <source>
        <dbReference type="ARBA" id="ARBA00022723"/>
    </source>
</evidence>
<dbReference type="SUPFAM" id="SSF88713">
    <property type="entry name" value="Glycoside hydrolase/deacetylase"/>
    <property type="match status" value="1"/>
</dbReference>
<dbReference type="Proteomes" id="UP000195043">
    <property type="component" value="Unassembled WGS sequence"/>
</dbReference>
<name>A0A242AA75_9ENTE</name>
<dbReference type="PROSITE" id="PS51257">
    <property type="entry name" value="PROKAR_LIPOPROTEIN"/>
    <property type="match status" value="1"/>
</dbReference>
<organism evidence="6 7">
    <name type="scientific">Candidatus Enterococcus testudinis</name>
    <dbReference type="NCBI Taxonomy" id="1834191"/>
    <lineage>
        <taxon>Bacteria</taxon>
        <taxon>Bacillati</taxon>
        <taxon>Bacillota</taxon>
        <taxon>Bacilli</taxon>
        <taxon>Lactobacillales</taxon>
        <taxon>Enterococcaceae</taxon>
        <taxon>Enterococcus</taxon>
    </lineage>
</organism>
<dbReference type="PANTHER" id="PTHR10587:SF133">
    <property type="entry name" value="CHITIN DEACETYLASE 1-RELATED"/>
    <property type="match status" value="1"/>
</dbReference>
<keyword evidence="4" id="KW-0732">Signal</keyword>
<gene>
    <name evidence="6" type="ORF">A5886_002613</name>
</gene>
<dbReference type="InterPro" id="IPR002509">
    <property type="entry name" value="NODB_dom"/>
</dbReference>
<feature type="compositionally biased region" description="Low complexity" evidence="3">
    <location>
        <begin position="50"/>
        <end position="66"/>
    </location>
</feature>
<dbReference type="EMBL" id="NGKU01000001">
    <property type="protein sequence ID" value="OTN77513.1"/>
    <property type="molecule type" value="Genomic_DNA"/>
</dbReference>
<dbReference type="PANTHER" id="PTHR10587">
    <property type="entry name" value="GLYCOSYL TRANSFERASE-RELATED"/>
    <property type="match status" value="1"/>
</dbReference>
<reference evidence="6 7" key="1">
    <citation type="submission" date="2017-05" db="EMBL/GenBank/DDBJ databases">
        <title>The Genome Sequence of Enterococcus sp. 8G7_MSG3316.</title>
        <authorList>
            <consortium name="The Broad Institute Genomics Platform"/>
            <consortium name="The Broad Institute Genomic Center for Infectious Diseases"/>
            <person name="Earl A."/>
            <person name="Manson A."/>
            <person name="Schwartman J."/>
            <person name="Gilmore M."/>
            <person name="Abouelleil A."/>
            <person name="Cao P."/>
            <person name="Chapman S."/>
            <person name="Cusick C."/>
            <person name="Shea T."/>
            <person name="Young S."/>
            <person name="Neafsey D."/>
            <person name="Nusbaum C."/>
            <person name="Birren B."/>
        </authorList>
    </citation>
    <scope>NUCLEOTIDE SEQUENCE [LARGE SCALE GENOMIC DNA]</scope>
    <source>
        <strain evidence="6 7">8G7_MSG3316</strain>
    </source>
</reference>
<accession>A0A242AA75</accession>
<feature type="region of interest" description="Disordered" evidence="3">
    <location>
        <begin position="50"/>
        <end position="71"/>
    </location>
</feature>
<dbReference type="InterPro" id="IPR050248">
    <property type="entry name" value="Polysacc_deacetylase_ArnD"/>
</dbReference>
<evidence type="ECO:0000256" key="4">
    <source>
        <dbReference type="SAM" id="SignalP"/>
    </source>
</evidence>
<dbReference type="AlphaFoldDB" id="A0A242AA75"/>
<dbReference type="GO" id="GO:0046872">
    <property type="term" value="F:metal ion binding"/>
    <property type="evidence" value="ECO:0007669"/>
    <property type="project" value="UniProtKB-KW"/>
</dbReference>
<protein>
    <submittedName>
        <fullName evidence="6">Polysaccharide deacetylase family sporulation protein PdaB</fullName>
    </submittedName>
</protein>
<dbReference type="RefSeq" id="WP_179190041.1">
    <property type="nucleotide sequence ID" value="NZ_NGKU01000001.1"/>
</dbReference>